<accession>A0A0J1EB55</accession>
<sequence length="141" mass="15697">MLLRRVTQTIPSGLRFGVAWRLRTARRNSWGQLFYSGICRLFPSPRTGPPFLARGGSPENDNEQPNLAPDGAVVGDTVLYRGVTQTIPSGLGFGLAWQLKAARRNSWGQRFYSGACRLFATAQKRCDCRVQMVPRGQKLGR</sequence>
<dbReference type="EMBL" id="LECT01000043">
    <property type="protein sequence ID" value="KLU02824.1"/>
    <property type="molecule type" value="Genomic_DNA"/>
</dbReference>
<proteinExistence type="predicted"/>
<gene>
    <name evidence="1" type="ORF">RISK_005120</name>
</gene>
<name>A0A0J1EB55_RHOIS</name>
<dbReference type="AlphaFoldDB" id="A0A0J1EB55"/>
<reference evidence="1" key="1">
    <citation type="submission" date="2015-05" db="EMBL/GenBank/DDBJ databases">
        <title>Permanent draft genome of Rhodopirellula islandicus K833.</title>
        <authorList>
            <person name="Kizina J."/>
            <person name="Richter M."/>
            <person name="Glockner F.O."/>
            <person name="Harder J."/>
        </authorList>
    </citation>
    <scope>NUCLEOTIDE SEQUENCE [LARGE SCALE GENOMIC DNA]</scope>
    <source>
        <strain evidence="1">K833</strain>
    </source>
</reference>
<comment type="caution">
    <text evidence="1">The sequence shown here is derived from an EMBL/GenBank/DDBJ whole genome shotgun (WGS) entry which is preliminary data.</text>
</comment>
<evidence type="ECO:0000313" key="1">
    <source>
        <dbReference type="EMBL" id="KLU02824.1"/>
    </source>
</evidence>
<dbReference type="PATRIC" id="fig|595434.4.peg.4859"/>
<evidence type="ECO:0000313" key="2">
    <source>
        <dbReference type="Proteomes" id="UP000036367"/>
    </source>
</evidence>
<dbReference type="Proteomes" id="UP000036367">
    <property type="component" value="Unassembled WGS sequence"/>
</dbReference>
<organism evidence="1 2">
    <name type="scientific">Rhodopirellula islandica</name>
    <dbReference type="NCBI Taxonomy" id="595434"/>
    <lineage>
        <taxon>Bacteria</taxon>
        <taxon>Pseudomonadati</taxon>
        <taxon>Planctomycetota</taxon>
        <taxon>Planctomycetia</taxon>
        <taxon>Pirellulales</taxon>
        <taxon>Pirellulaceae</taxon>
        <taxon>Rhodopirellula</taxon>
    </lineage>
</organism>
<keyword evidence="2" id="KW-1185">Reference proteome</keyword>
<protein>
    <submittedName>
        <fullName evidence="1">Uncharacterized protein</fullName>
    </submittedName>
</protein>